<comment type="caution">
    <text evidence="1">The sequence shown here is derived from an EMBL/GenBank/DDBJ whole genome shotgun (WGS) entry which is preliminary data.</text>
</comment>
<dbReference type="Proteomes" id="UP000299102">
    <property type="component" value="Unassembled WGS sequence"/>
</dbReference>
<protein>
    <submittedName>
        <fullName evidence="1">Uncharacterized protein</fullName>
    </submittedName>
</protein>
<reference evidence="1 2" key="1">
    <citation type="journal article" date="2019" name="Commun. Biol.">
        <title>The bagworm genome reveals a unique fibroin gene that provides high tensile strength.</title>
        <authorList>
            <person name="Kono N."/>
            <person name="Nakamura H."/>
            <person name="Ohtoshi R."/>
            <person name="Tomita M."/>
            <person name="Numata K."/>
            <person name="Arakawa K."/>
        </authorList>
    </citation>
    <scope>NUCLEOTIDE SEQUENCE [LARGE SCALE GENOMIC DNA]</scope>
</reference>
<organism evidence="1 2">
    <name type="scientific">Eumeta variegata</name>
    <name type="common">Bagworm moth</name>
    <name type="synonym">Eumeta japonica</name>
    <dbReference type="NCBI Taxonomy" id="151549"/>
    <lineage>
        <taxon>Eukaryota</taxon>
        <taxon>Metazoa</taxon>
        <taxon>Ecdysozoa</taxon>
        <taxon>Arthropoda</taxon>
        <taxon>Hexapoda</taxon>
        <taxon>Insecta</taxon>
        <taxon>Pterygota</taxon>
        <taxon>Neoptera</taxon>
        <taxon>Endopterygota</taxon>
        <taxon>Lepidoptera</taxon>
        <taxon>Glossata</taxon>
        <taxon>Ditrysia</taxon>
        <taxon>Tineoidea</taxon>
        <taxon>Psychidae</taxon>
        <taxon>Oiketicinae</taxon>
        <taxon>Eumeta</taxon>
    </lineage>
</organism>
<name>A0A4C1TGT6_EUMVA</name>
<proteinExistence type="predicted"/>
<accession>A0A4C1TGT6</accession>
<evidence type="ECO:0000313" key="2">
    <source>
        <dbReference type="Proteomes" id="UP000299102"/>
    </source>
</evidence>
<keyword evidence="2" id="KW-1185">Reference proteome</keyword>
<sequence>MLEQSIADVSDRDVNYNPLSRALVNIQESAPGIKDVSICEVLIDPFLVRSDIIKLIRAQCDLLSGLFNKTERAHALAARNGSMKSVKPVLGLVGVSILL</sequence>
<evidence type="ECO:0000313" key="1">
    <source>
        <dbReference type="EMBL" id="GBP13335.1"/>
    </source>
</evidence>
<dbReference type="EMBL" id="BGZK01000056">
    <property type="protein sequence ID" value="GBP13335.1"/>
    <property type="molecule type" value="Genomic_DNA"/>
</dbReference>
<gene>
    <name evidence="1" type="ORF">EVAR_8246_1</name>
</gene>
<dbReference type="AlphaFoldDB" id="A0A4C1TGT6"/>